<keyword evidence="7 13" id="KW-0418">Kinase</keyword>
<keyword evidence="10 11" id="KW-0472">Membrane</keyword>
<dbReference type="PANTHER" id="PTHR45528:SF8">
    <property type="entry name" value="HISTIDINE KINASE"/>
    <property type="match status" value="1"/>
</dbReference>
<evidence type="ECO:0000259" key="12">
    <source>
        <dbReference type="PROSITE" id="PS50109"/>
    </source>
</evidence>
<keyword evidence="6 11" id="KW-0812">Transmembrane</keyword>
<dbReference type="InterPro" id="IPR036890">
    <property type="entry name" value="HATPase_C_sf"/>
</dbReference>
<comment type="caution">
    <text evidence="13">The sequence shown here is derived from an EMBL/GenBank/DDBJ whole genome shotgun (WGS) entry which is preliminary data.</text>
</comment>
<evidence type="ECO:0000313" key="14">
    <source>
        <dbReference type="Proteomes" id="UP000746471"/>
    </source>
</evidence>
<comment type="catalytic activity">
    <reaction evidence="1">
        <text>ATP + protein L-histidine = ADP + protein N-phospho-L-histidine.</text>
        <dbReference type="EC" id="2.7.13.3"/>
    </reaction>
</comment>
<evidence type="ECO:0000256" key="9">
    <source>
        <dbReference type="ARBA" id="ARBA00023012"/>
    </source>
</evidence>
<feature type="transmembrane region" description="Helical" evidence="11">
    <location>
        <begin position="12"/>
        <end position="35"/>
    </location>
</feature>
<evidence type="ECO:0000256" key="10">
    <source>
        <dbReference type="ARBA" id="ARBA00023136"/>
    </source>
</evidence>
<dbReference type="Gene3D" id="1.10.287.130">
    <property type="match status" value="1"/>
</dbReference>
<evidence type="ECO:0000256" key="2">
    <source>
        <dbReference type="ARBA" id="ARBA00004141"/>
    </source>
</evidence>
<dbReference type="SMART" id="SM00388">
    <property type="entry name" value="HisKA"/>
    <property type="match status" value="1"/>
</dbReference>
<evidence type="ECO:0000313" key="13">
    <source>
        <dbReference type="EMBL" id="MBS7526847.1"/>
    </source>
</evidence>
<dbReference type="Proteomes" id="UP000746471">
    <property type="component" value="Unassembled WGS sequence"/>
</dbReference>
<dbReference type="RefSeq" id="WP_213236701.1">
    <property type="nucleotide sequence ID" value="NZ_JAHBCL010000013.1"/>
</dbReference>
<dbReference type="SUPFAM" id="SSF55874">
    <property type="entry name" value="ATPase domain of HSP90 chaperone/DNA topoisomerase II/histidine kinase"/>
    <property type="match status" value="1"/>
</dbReference>
<comment type="subcellular location">
    <subcellularLocation>
        <location evidence="2">Membrane</location>
        <topology evidence="2">Multi-pass membrane protein</topology>
    </subcellularLocation>
</comment>
<dbReference type="PROSITE" id="PS50109">
    <property type="entry name" value="HIS_KIN"/>
    <property type="match status" value="1"/>
</dbReference>
<evidence type="ECO:0000256" key="5">
    <source>
        <dbReference type="ARBA" id="ARBA00022679"/>
    </source>
</evidence>
<dbReference type="GO" id="GO:0016301">
    <property type="term" value="F:kinase activity"/>
    <property type="evidence" value="ECO:0007669"/>
    <property type="project" value="UniProtKB-KW"/>
</dbReference>
<dbReference type="InterPro" id="IPR005467">
    <property type="entry name" value="His_kinase_dom"/>
</dbReference>
<dbReference type="CDD" id="cd00082">
    <property type="entry name" value="HisKA"/>
    <property type="match status" value="1"/>
</dbReference>
<proteinExistence type="predicted"/>
<dbReference type="InterPro" id="IPR003594">
    <property type="entry name" value="HATPase_dom"/>
</dbReference>
<sequence>MAKRKRAISLSFVLLRFAVVMIGSMMLCILLWLIAFSQLQRNGVIYQGYVSSQQVAQMLSGDPEIFIPPDDSFLAEYILFNRQDEIVASNIEGKAKIALERLYRSRSEDASVKVYTYRDGSTIIIRWHYRAEFTNSKVRTMLPPFEYLWLAALGAAWVLCLLINTLWLRHNLAEKLKLFTEVSQKVADETLDFEIPRAGIREYDNALDAMAHMRDALYHSLSLQWSAQQNREAEITALAHDLKTPLTLVGGNAELLLEEELPEKSRKKVTHILMSNERAKKYVANLLSTAVGTEEPFEEVSTSDLEALLLQQSMPIADAEKVSLNIEMHLSGSVFIQKEQLLRALINVIQNAIEHTGAGGCVLIEADQIDDCWYINVYDEGPGFSSAALKHATERLWRGDSARSIDGHNGLGLWYAAKVIAAHGGQLTLDNYPSGGVVKMVLKVSS</sequence>
<keyword evidence="5" id="KW-0808">Transferase</keyword>
<dbReference type="InterPro" id="IPR003661">
    <property type="entry name" value="HisK_dim/P_dom"/>
</dbReference>
<keyword evidence="9" id="KW-0902">Two-component regulatory system</keyword>
<keyword evidence="8 11" id="KW-1133">Transmembrane helix</keyword>
<accession>A0ABS5PS01</accession>
<dbReference type="EMBL" id="JAHBCL010000013">
    <property type="protein sequence ID" value="MBS7526847.1"/>
    <property type="molecule type" value="Genomic_DNA"/>
</dbReference>
<dbReference type="Gene3D" id="3.30.565.10">
    <property type="entry name" value="Histidine kinase-like ATPase, C-terminal domain"/>
    <property type="match status" value="1"/>
</dbReference>
<dbReference type="PANTHER" id="PTHR45528">
    <property type="entry name" value="SENSOR HISTIDINE KINASE CPXA"/>
    <property type="match status" value="1"/>
</dbReference>
<evidence type="ECO:0000256" key="4">
    <source>
        <dbReference type="ARBA" id="ARBA00022553"/>
    </source>
</evidence>
<dbReference type="Pfam" id="PF00512">
    <property type="entry name" value="HisKA"/>
    <property type="match status" value="1"/>
</dbReference>
<evidence type="ECO:0000256" key="6">
    <source>
        <dbReference type="ARBA" id="ARBA00022692"/>
    </source>
</evidence>
<dbReference type="PRINTS" id="PR01780">
    <property type="entry name" value="LANTIREGPROT"/>
</dbReference>
<dbReference type="SUPFAM" id="SSF47384">
    <property type="entry name" value="Homodimeric domain of signal transducing histidine kinase"/>
    <property type="match status" value="1"/>
</dbReference>
<evidence type="ECO:0000256" key="11">
    <source>
        <dbReference type="SAM" id="Phobius"/>
    </source>
</evidence>
<dbReference type="InterPro" id="IPR036097">
    <property type="entry name" value="HisK_dim/P_sf"/>
</dbReference>
<evidence type="ECO:0000256" key="8">
    <source>
        <dbReference type="ARBA" id="ARBA00022989"/>
    </source>
</evidence>
<reference evidence="13 14" key="1">
    <citation type="submission" date="2021-05" db="EMBL/GenBank/DDBJ databases">
        <title>Fusibacter ferrireducens sp. nov., an anaerobic, sulfur- and Fe-reducing bacterium isolated from the mangrove sediment.</title>
        <authorList>
            <person name="Qiu D."/>
        </authorList>
    </citation>
    <scope>NUCLEOTIDE SEQUENCE [LARGE SCALE GENOMIC DNA]</scope>
    <source>
        <strain evidence="13 14">DSM 12116</strain>
    </source>
</reference>
<keyword evidence="14" id="KW-1185">Reference proteome</keyword>
<evidence type="ECO:0000256" key="7">
    <source>
        <dbReference type="ARBA" id="ARBA00022777"/>
    </source>
</evidence>
<protein>
    <recommendedName>
        <fullName evidence="3">histidine kinase</fullName>
        <ecNumber evidence="3">2.7.13.3</ecNumber>
    </recommendedName>
</protein>
<dbReference type="Pfam" id="PF02518">
    <property type="entry name" value="HATPase_c"/>
    <property type="match status" value="1"/>
</dbReference>
<feature type="transmembrane region" description="Helical" evidence="11">
    <location>
        <begin position="147"/>
        <end position="168"/>
    </location>
</feature>
<name>A0ABS5PS01_9FIRM</name>
<organism evidence="13 14">
    <name type="scientific">Fusibacter paucivorans</name>
    <dbReference type="NCBI Taxonomy" id="76009"/>
    <lineage>
        <taxon>Bacteria</taxon>
        <taxon>Bacillati</taxon>
        <taxon>Bacillota</taxon>
        <taxon>Clostridia</taxon>
        <taxon>Eubacteriales</taxon>
        <taxon>Eubacteriales Family XII. Incertae Sedis</taxon>
        <taxon>Fusibacter</taxon>
    </lineage>
</organism>
<evidence type="ECO:0000256" key="1">
    <source>
        <dbReference type="ARBA" id="ARBA00000085"/>
    </source>
</evidence>
<feature type="domain" description="Histidine kinase" evidence="12">
    <location>
        <begin position="237"/>
        <end position="446"/>
    </location>
</feature>
<dbReference type="InterPro" id="IPR008358">
    <property type="entry name" value="Sig_transdc_His_kin/Pase_MprB"/>
</dbReference>
<evidence type="ECO:0000256" key="3">
    <source>
        <dbReference type="ARBA" id="ARBA00012438"/>
    </source>
</evidence>
<gene>
    <name evidence="13" type="ORF">KHM83_09175</name>
</gene>
<dbReference type="CDD" id="cd00075">
    <property type="entry name" value="HATPase"/>
    <property type="match status" value="1"/>
</dbReference>
<dbReference type="EC" id="2.7.13.3" evidence="3"/>
<dbReference type="SMART" id="SM00387">
    <property type="entry name" value="HATPase_c"/>
    <property type="match status" value="1"/>
</dbReference>
<keyword evidence="4" id="KW-0597">Phosphoprotein</keyword>
<dbReference type="InterPro" id="IPR050398">
    <property type="entry name" value="HssS/ArlS-like"/>
</dbReference>